<protein>
    <submittedName>
        <fullName evidence="1">Uncharacterized protein</fullName>
    </submittedName>
</protein>
<proteinExistence type="predicted"/>
<name>A0A0M2HDX6_MICTR</name>
<accession>A0A0M2HDX6</accession>
<sequence>MTTPVRTDLDAYRIAVAELPESAVASLGMEGAVTVVSGGGAWWAVASDAITAGAAAVVVAQPAVAPSEALDALASLAGATPVIVQRPLLRADVVAAVGASIQKLPAPGALAVECHAPARTLGPALRDAIGWARVIAGAPLAPGVTESWGGRVLALLESARGSAVSIVAAAQPGAPSLGRARITSIAQARVEVDADLDTVACVTDAAGRSILPALFESPERVALRRAIAAVRAAEPLSDLADLRHDTALAAALLSAPPA</sequence>
<evidence type="ECO:0000313" key="2">
    <source>
        <dbReference type="Proteomes" id="UP000034098"/>
    </source>
</evidence>
<dbReference type="PATRIC" id="fig|69370.6.peg.1910"/>
<organism evidence="1 2">
    <name type="scientific">Microbacterium trichothecenolyticum</name>
    <name type="common">Aureobacterium trichothecenolyticum</name>
    <dbReference type="NCBI Taxonomy" id="69370"/>
    <lineage>
        <taxon>Bacteria</taxon>
        <taxon>Bacillati</taxon>
        <taxon>Actinomycetota</taxon>
        <taxon>Actinomycetes</taxon>
        <taxon>Micrococcales</taxon>
        <taxon>Microbacteriaceae</taxon>
        <taxon>Microbacterium</taxon>
    </lineage>
</organism>
<evidence type="ECO:0000313" key="1">
    <source>
        <dbReference type="EMBL" id="KJL42914.1"/>
    </source>
</evidence>
<dbReference type="OrthoDB" id="4932961at2"/>
<dbReference type="AlphaFoldDB" id="A0A0M2HDX6"/>
<gene>
    <name evidence="1" type="ORF">RS82_01879</name>
</gene>
<dbReference type="RefSeq" id="WP_045298586.1">
    <property type="nucleotide sequence ID" value="NZ_JYJA01000033.1"/>
</dbReference>
<comment type="caution">
    <text evidence="1">The sequence shown here is derived from an EMBL/GenBank/DDBJ whole genome shotgun (WGS) entry which is preliminary data.</text>
</comment>
<dbReference type="Proteomes" id="UP000034098">
    <property type="component" value="Unassembled WGS sequence"/>
</dbReference>
<reference evidence="1 2" key="1">
    <citation type="submission" date="2015-02" db="EMBL/GenBank/DDBJ databases">
        <title>Draft genome sequences of ten Microbacterium spp. with emphasis on heavy metal contaminated environments.</title>
        <authorList>
            <person name="Corretto E."/>
        </authorList>
    </citation>
    <scope>NUCLEOTIDE SEQUENCE [LARGE SCALE GENOMIC DNA]</scope>
    <source>
        <strain evidence="1 2">DSM 8608</strain>
    </source>
</reference>
<dbReference type="EMBL" id="JYJA01000033">
    <property type="protein sequence ID" value="KJL42914.1"/>
    <property type="molecule type" value="Genomic_DNA"/>
</dbReference>
<keyword evidence="2" id="KW-1185">Reference proteome</keyword>